<dbReference type="SUPFAM" id="SSF100950">
    <property type="entry name" value="NagB/RpiA/CoA transferase-like"/>
    <property type="match status" value="1"/>
</dbReference>
<dbReference type="Gene3D" id="3.40.50.1360">
    <property type="match status" value="1"/>
</dbReference>
<dbReference type="InterPro" id="IPR036388">
    <property type="entry name" value="WH-like_DNA-bd_sf"/>
</dbReference>
<dbReference type="Gene3D" id="1.10.10.10">
    <property type="entry name" value="Winged helix-like DNA-binding domain superfamily/Winged helix DNA-binding domain"/>
    <property type="match status" value="1"/>
</dbReference>
<gene>
    <name evidence="6" type="ORF">EV140_1495</name>
</gene>
<dbReference type="Proteomes" id="UP000292408">
    <property type="component" value="Unassembled WGS sequence"/>
</dbReference>
<dbReference type="EMBL" id="SGXT01000015">
    <property type="protein sequence ID" value="RZT59520.1"/>
    <property type="molecule type" value="Genomic_DNA"/>
</dbReference>
<accession>A0A4Q7TIT5</accession>
<evidence type="ECO:0000313" key="6">
    <source>
        <dbReference type="EMBL" id="RZT59520.1"/>
    </source>
</evidence>
<evidence type="ECO:0000256" key="1">
    <source>
        <dbReference type="ARBA" id="ARBA00010466"/>
    </source>
</evidence>
<dbReference type="RefSeq" id="WP_130282593.1">
    <property type="nucleotide sequence ID" value="NZ_SGXT01000015.1"/>
</dbReference>
<keyword evidence="3" id="KW-0238">DNA-binding</keyword>
<dbReference type="Pfam" id="PF04198">
    <property type="entry name" value="Sugar-bind"/>
    <property type="match status" value="1"/>
</dbReference>
<evidence type="ECO:0000256" key="4">
    <source>
        <dbReference type="ARBA" id="ARBA00023163"/>
    </source>
</evidence>
<dbReference type="InterPro" id="IPR051054">
    <property type="entry name" value="SorC_transcr_regulators"/>
</dbReference>
<keyword evidence="4" id="KW-0804">Transcription</keyword>
<keyword evidence="7" id="KW-1185">Reference proteome</keyword>
<dbReference type="OrthoDB" id="186585at2"/>
<dbReference type="GO" id="GO:0030246">
    <property type="term" value="F:carbohydrate binding"/>
    <property type="evidence" value="ECO:0007669"/>
    <property type="project" value="InterPro"/>
</dbReference>
<dbReference type="InterPro" id="IPR007324">
    <property type="entry name" value="Sugar-bd_dom_put"/>
</dbReference>
<dbReference type="InterPro" id="IPR037171">
    <property type="entry name" value="NagB/RpiA_transferase-like"/>
</dbReference>
<protein>
    <submittedName>
        <fullName evidence="6">Transcriptional regulator</fullName>
    </submittedName>
</protein>
<reference evidence="6 7" key="1">
    <citation type="journal article" date="2015" name="Stand. Genomic Sci.">
        <title>Genomic Encyclopedia of Bacterial and Archaeal Type Strains, Phase III: the genomes of soil and plant-associated and newly described type strains.</title>
        <authorList>
            <person name="Whitman W.B."/>
            <person name="Woyke T."/>
            <person name="Klenk H.P."/>
            <person name="Zhou Y."/>
            <person name="Lilburn T.G."/>
            <person name="Beck B.J."/>
            <person name="De Vos P."/>
            <person name="Vandamme P."/>
            <person name="Eisen J.A."/>
            <person name="Garrity G."/>
            <person name="Hugenholtz P."/>
            <person name="Kyrpides N.C."/>
        </authorList>
    </citation>
    <scope>NUCLEOTIDE SEQUENCE [LARGE SCALE GENOMIC DNA]</scope>
    <source>
        <strain evidence="6 7">AC4r</strain>
    </source>
</reference>
<evidence type="ECO:0000256" key="3">
    <source>
        <dbReference type="ARBA" id="ARBA00023125"/>
    </source>
</evidence>
<sequence>MSTSEASNPGGWAEALEAAIVARRYYLDDRKKNEIADELGLSRFKVARLLDEARARGLVKISIDMPADFDVPMGDEFARRHGLRRALIVRTLGAVDQTVPLLGAAAAQYLSRVLAPGDLLGMSWGRSLTSTVDAAGSFPAVDVVQLVGGLRSNTSIPGAELVRRFAKHTGGRPFVLHAPLLVGSASMAEALRADPSLAETTSRYSRLRAALVGIGSWNPARSSLRGEFDATERAELEARGAVADICTFVLDRNGHVVSSDATARSVGVTSEELMRVPEVIAVAGGADKKDAIAASLRSGMIDTLVIDDVTAIALMPQD</sequence>
<dbReference type="GO" id="GO:0003677">
    <property type="term" value="F:DNA binding"/>
    <property type="evidence" value="ECO:0007669"/>
    <property type="project" value="UniProtKB-KW"/>
</dbReference>
<comment type="similarity">
    <text evidence="1">Belongs to the SorC transcriptional regulatory family.</text>
</comment>
<organism evidence="6 7">
    <name type="scientific">Microcella alkaliphila</name>
    <dbReference type="NCBI Taxonomy" id="279828"/>
    <lineage>
        <taxon>Bacteria</taxon>
        <taxon>Bacillati</taxon>
        <taxon>Actinomycetota</taxon>
        <taxon>Actinomycetes</taxon>
        <taxon>Micrococcales</taxon>
        <taxon>Microbacteriaceae</taxon>
        <taxon>Microcella</taxon>
    </lineage>
</organism>
<dbReference type="PANTHER" id="PTHR34294:SF1">
    <property type="entry name" value="TRANSCRIPTIONAL REGULATOR LSRR"/>
    <property type="match status" value="1"/>
</dbReference>
<name>A0A4Q7TIT5_9MICO</name>
<keyword evidence="2" id="KW-0805">Transcription regulation</keyword>
<dbReference type="PANTHER" id="PTHR34294">
    <property type="entry name" value="TRANSCRIPTIONAL REGULATOR-RELATED"/>
    <property type="match status" value="1"/>
</dbReference>
<feature type="domain" description="Sugar-binding" evidence="5">
    <location>
        <begin position="74"/>
        <end position="315"/>
    </location>
</feature>
<comment type="caution">
    <text evidence="6">The sequence shown here is derived from an EMBL/GenBank/DDBJ whole genome shotgun (WGS) entry which is preliminary data.</text>
</comment>
<evidence type="ECO:0000259" key="5">
    <source>
        <dbReference type="Pfam" id="PF04198"/>
    </source>
</evidence>
<evidence type="ECO:0000313" key="7">
    <source>
        <dbReference type="Proteomes" id="UP000292408"/>
    </source>
</evidence>
<proteinExistence type="inferred from homology"/>
<dbReference type="AlphaFoldDB" id="A0A4Q7TIT5"/>
<evidence type="ECO:0000256" key="2">
    <source>
        <dbReference type="ARBA" id="ARBA00023015"/>
    </source>
</evidence>